<keyword evidence="7" id="KW-0963">Cytoplasm</keyword>
<feature type="binding site" evidence="7">
    <location>
        <position position="182"/>
    </location>
    <ligand>
        <name>phosphoenolpyruvate</name>
        <dbReference type="ChEBI" id="CHEBI:58702"/>
    </ligand>
</feature>
<name>A0A379CJ21_9FIRM</name>
<keyword evidence="5 7" id="KW-0057">Aromatic amino acid biosynthesis</keyword>
<dbReference type="InterPro" id="IPR001986">
    <property type="entry name" value="Enolpyruvate_Tfrase_dom"/>
</dbReference>
<feature type="binding site" evidence="7">
    <location>
        <position position="406"/>
    </location>
    <ligand>
        <name>phosphoenolpyruvate</name>
        <dbReference type="ChEBI" id="CHEBI:58702"/>
    </ligand>
</feature>
<dbReference type="InterPro" id="IPR013792">
    <property type="entry name" value="RNA3'P_cycl/enolpyr_Trfase_a/b"/>
</dbReference>
<feature type="binding site" evidence="7">
    <location>
        <position position="182"/>
    </location>
    <ligand>
        <name>3-phosphoshikimate</name>
        <dbReference type="ChEBI" id="CHEBI:145989"/>
    </ligand>
</feature>
<evidence type="ECO:0000256" key="3">
    <source>
        <dbReference type="ARBA" id="ARBA00022605"/>
    </source>
</evidence>
<dbReference type="CDD" id="cd01556">
    <property type="entry name" value="EPSP_synthase"/>
    <property type="match status" value="1"/>
</dbReference>
<comment type="subunit">
    <text evidence="7">Monomer.</text>
</comment>
<keyword evidence="3 7" id="KW-0028">Amino-acid biosynthesis</keyword>
<dbReference type="SUPFAM" id="SSF55205">
    <property type="entry name" value="EPT/RTPC-like"/>
    <property type="match status" value="1"/>
</dbReference>
<evidence type="ECO:0000256" key="6">
    <source>
        <dbReference type="ARBA" id="ARBA00044633"/>
    </source>
</evidence>
<evidence type="ECO:0000256" key="5">
    <source>
        <dbReference type="ARBA" id="ARBA00023141"/>
    </source>
</evidence>
<dbReference type="AlphaFoldDB" id="A0A379CJ21"/>
<feature type="binding site" evidence="7">
    <location>
        <position position="181"/>
    </location>
    <ligand>
        <name>3-phosphoshikimate</name>
        <dbReference type="ChEBI" id="CHEBI:145989"/>
    </ligand>
</feature>
<dbReference type="HAMAP" id="MF_00210">
    <property type="entry name" value="EPSP_synth"/>
    <property type="match status" value="1"/>
</dbReference>
<evidence type="ECO:0000256" key="7">
    <source>
        <dbReference type="HAMAP-Rule" id="MF_00210"/>
    </source>
</evidence>
<feature type="binding site" evidence="7">
    <location>
        <position position="351"/>
    </location>
    <ligand>
        <name>phosphoenolpyruvate</name>
        <dbReference type="ChEBI" id="CHEBI:58702"/>
    </ligand>
</feature>
<feature type="binding site" evidence="7">
    <location>
        <position position="432"/>
    </location>
    <ligand>
        <name>phosphoenolpyruvate</name>
        <dbReference type="ChEBI" id="CHEBI:58702"/>
    </ligand>
</feature>
<keyword evidence="4 7" id="KW-0808">Transferase</keyword>
<comment type="catalytic activity">
    <reaction evidence="6">
        <text>3-phosphoshikimate + phosphoenolpyruvate = 5-O-(1-carboxyvinyl)-3-phosphoshikimate + phosphate</text>
        <dbReference type="Rhea" id="RHEA:21256"/>
        <dbReference type="ChEBI" id="CHEBI:43474"/>
        <dbReference type="ChEBI" id="CHEBI:57701"/>
        <dbReference type="ChEBI" id="CHEBI:58702"/>
        <dbReference type="ChEBI" id="CHEBI:145989"/>
        <dbReference type="EC" id="2.5.1.19"/>
    </reaction>
    <physiologicalReaction direction="left-to-right" evidence="6">
        <dbReference type="Rhea" id="RHEA:21257"/>
    </physiologicalReaction>
</comment>
<dbReference type="UniPathway" id="UPA00053">
    <property type="reaction ID" value="UER00089"/>
</dbReference>
<dbReference type="InterPro" id="IPR006264">
    <property type="entry name" value="EPSP_synthase"/>
</dbReference>
<feature type="domain" description="Enolpyruvate transferase" evidence="8">
    <location>
        <begin position="7"/>
        <end position="439"/>
    </location>
</feature>
<feature type="binding site" evidence="7">
    <location>
        <position position="104"/>
    </location>
    <ligand>
        <name>phosphoenolpyruvate</name>
        <dbReference type="ChEBI" id="CHEBI:58702"/>
    </ligand>
</feature>
<dbReference type="GO" id="GO:0003866">
    <property type="term" value="F:3-phosphoshikimate 1-carboxyvinyltransferase activity"/>
    <property type="evidence" value="ECO:0007669"/>
    <property type="project" value="UniProtKB-UniRule"/>
</dbReference>
<dbReference type="GO" id="GO:0009073">
    <property type="term" value="P:aromatic amino acid family biosynthetic process"/>
    <property type="evidence" value="ECO:0007669"/>
    <property type="project" value="UniProtKB-KW"/>
</dbReference>
<organism evidence="9 10">
    <name type="scientific">Peptostreptococcus anaerobius</name>
    <dbReference type="NCBI Taxonomy" id="1261"/>
    <lineage>
        <taxon>Bacteria</taxon>
        <taxon>Bacillati</taxon>
        <taxon>Bacillota</taxon>
        <taxon>Clostridia</taxon>
        <taxon>Peptostreptococcales</taxon>
        <taxon>Peptostreptococcaceae</taxon>
        <taxon>Peptostreptococcus</taxon>
    </lineage>
</organism>
<dbReference type="InterPro" id="IPR036968">
    <property type="entry name" value="Enolpyruvate_Tfrase_sf"/>
</dbReference>
<dbReference type="GO" id="GO:0008652">
    <property type="term" value="P:amino acid biosynthetic process"/>
    <property type="evidence" value="ECO:0007669"/>
    <property type="project" value="UniProtKB-KW"/>
</dbReference>
<evidence type="ECO:0000313" key="9">
    <source>
        <dbReference type="EMBL" id="SUB61736.1"/>
    </source>
</evidence>
<evidence type="ECO:0000259" key="8">
    <source>
        <dbReference type="Pfam" id="PF00275"/>
    </source>
</evidence>
<feature type="binding site" evidence="7">
    <location>
        <position position="180"/>
    </location>
    <ligand>
        <name>3-phosphoshikimate</name>
        <dbReference type="ChEBI" id="CHEBI:145989"/>
    </ligand>
</feature>
<comment type="caution">
    <text evidence="7">Lacks conserved residue(s) required for the propagation of feature annotation.</text>
</comment>
<dbReference type="Gene3D" id="3.65.10.10">
    <property type="entry name" value="Enolpyruvate transferase domain"/>
    <property type="match status" value="2"/>
</dbReference>
<accession>A0A379CJ21</accession>
<feature type="binding site" evidence="7">
    <location>
        <position position="20"/>
    </location>
    <ligand>
        <name>phosphoenolpyruvate</name>
        <dbReference type="ChEBI" id="CHEBI:58702"/>
    </ligand>
</feature>
<feature type="binding site" evidence="7">
    <location>
        <position position="20"/>
    </location>
    <ligand>
        <name>3-phosphoshikimate</name>
        <dbReference type="ChEBI" id="CHEBI:145989"/>
    </ligand>
</feature>
<dbReference type="GO" id="GO:0005737">
    <property type="term" value="C:cytoplasm"/>
    <property type="evidence" value="ECO:0007669"/>
    <property type="project" value="UniProtKB-SubCell"/>
</dbReference>
<feature type="binding site" evidence="7">
    <location>
        <position position="208"/>
    </location>
    <ligand>
        <name>3-phosphoshikimate</name>
        <dbReference type="ChEBI" id="CHEBI:145989"/>
    </ligand>
</feature>
<evidence type="ECO:0000256" key="2">
    <source>
        <dbReference type="ARBA" id="ARBA00009948"/>
    </source>
</evidence>
<sequence>MDIRIRPKKLCGSINIPPSKSMAHRMIICASLATLSCDHDTNIENIAMSDDILATIGAMRSLGLEIEKDLLEGGRYRLKVSGIDGSRNDGLADDYLTIDCGESGSTLRFIIPILSVFAKRYGLVNYRLDTRGRLLQRPLEPYFDILDREGIDYNIDGTSLYIRGMKGFSQSSYEIDGGISSQFISGLLFSLPLMDFDTEIVIKNRLESRGYVDMTLDALYKYGIEVENIDYKTFKIKGNQSYKPVKASVEGDYSQAAFFLVANALGNKVQIKGLDPGSLQLDKEIVDIIDRYDKYYCNEGGDRCIASDLAIGIDATNIPDIVPIMSLLATNYKYPSKISGVERLRIKESDRLQATSSQLRILGKDIEIIGEKEETSLLINGNLDRGNKDQSTGDDYYLVDSFKDHRIAMTLAIAATVSDKDLVIKDAHVVSKSYPNFWDDYKKLGGEVYEFDLG</sequence>
<dbReference type="PROSITE" id="PS00885">
    <property type="entry name" value="EPSP_SYNTHASE_2"/>
    <property type="match status" value="1"/>
</dbReference>
<dbReference type="PANTHER" id="PTHR21090:SF5">
    <property type="entry name" value="PENTAFUNCTIONAL AROM POLYPEPTIDE"/>
    <property type="match status" value="1"/>
</dbReference>
<feature type="binding site" evidence="7">
    <location>
        <position position="320"/>
    </location>
    <ligand>
        <name>3-phosphoshikimate</name>
        <dbReference type="ChEBI" id="CHEBI:145989"/>
    </ligand>
</feature>
<feature type="binding site" evidence="7">
    <location>
        <position position="21"/>
    </location>
    <ligand>
        <name>3-phosphoshikimate</name>
        <dbReference type="ChEBI" id="CHEBI:145989"/>
    </ligand>
</feature>
<comment type="subcellular location">
    <subcellularLocation>
        <location evidence="7">Cytoplasm</location>
    </subcellularLocation>
</comment>
<comment type="function">
    <text evidence="7">Catalyzes the transfer of the enolpyruvyl moiety of phosphoenolpyruvate (PEP) to the 5-hydroxyl of shikimate-3-phosphate (S3P) to produce enolpyruvyl shikimate-3-phosphate and inorganic phosphate.</text>
</comment>
<reference evidence="9 10" key="1">
    <citation type="submission" date="2018-06" db="EMBL/GenBank/DDBJ databases">
        <authorList>
            <consortium name="Pathogen Informatics"/>
            <person name="Doyle S."/>
        </authorList>
    </citation>
    <scope>NUCLEOTIDE SEQUENCE [LARGE SCALE GENOMIC DNA]</scope>
    <source>
        <strain evidence="9 10">NCTC11460</strain>
    </source>
</reference>
<feature type="binding site" evidence="7">
    <location>
        <position position="25"/>
    </location>
    <ligand>
        <name>3-phosphoshikimate</name>
        <dbReference type="ChEBI" id="CHEBI:145989"/>
    </ligand>
</feature>
<dbReference type="PANTHER" id="PTHR21090">
    <property type="entry name" value="AROM/DEHYDROQUINATE SYNTHASE"/>
    <property type="match status" value="1"/>
</dbReference>
<dbReference type="RefSeq" id="WP_019595382.1">
    <property type="nucleotide sequence ID" value="NZ_FOVA01000006.1"/>
</dbReference>
<gene>
    <name evidence="7 9" type="primary">aroA</name>
    <name evidence="9" type="ORF">NCTC11460_01682</name>
</gene>
<feature type="binding site" evidence="7">
    <location>
        <position position="137"/>
    </location>
    <ligand>
        <name>phosphoenolpyruvate</name>
        <dbReference type="ChEBI" id="CHEBI:58702"/>
    </ligand>
</feature>
<proteinExistence type="inferred from homology"/>
<comment type="similarity">
    <text evidence="2 7">Belongs to the EPSP synthase family.</text>
</comment>
<dbReference type="EMBL" id="UGTB01000004">
    <property type="protein sequence ID" value="SUB61736.1"/>
    <property type="molecule type" value="Genomic_DNA"/>
</dbReference>
<protein>
    <recommendedName>
        <fullName evidence="7">3-phosphoshikimate 1-carboxyvinyltransferase</fullName>
        <ecNumber evidence="7">2.5.1.19</ecNumber>
    </recommendedName>
    <alternativeName>
        <fullName evidence="7">5-enolpyruvylshikimate-3-phosphate synthase</fullName>
        <shortName evidence="7">EPSP synthase</shortName>
        <shortName evidence="7">EPSPS</shortName>
    </alternativeName>
</protein>
<dbReference type="PIRSF" id="PIRSF000505">
    <property type="entry name" value="EPSPS"/>
    <property type="match status" value="1"/>
</dbReference>
<dbReference type="Proteomes" id="UP000255101">
    <property type="component" value="Unassembled WGS sequence"/>
</dbReference>
<feature type="binding site" evidence="7">
    <location>
        <position position="347"/>
    </location>
    <ligand>
        <name>3-phosphoshikimate</name>
        <dbReference type="ChEBI" id="CHEBI:145989"/>
    </ligand>
</feature>
<evidence type="ECO:0000256" key="1">
    <source>
        <dbReference type="ARBA" id="ARBA00004811"/>
    </source>
</evidence>
<evidence type="ECO:0000313" key="10">
    <source>
        <dbReference type="Proteomes" id="UP000255101"/>
    </source>
</evidence>
<dbReference type="GO" id="GO:0009423">
    <property type="term" value="P:chorismate biosynthetic process"/>
    <property type="evidence" value="ECO:0007669"/>
    <property type="project" value="UniProtKB-UniRule"/>
</dbReference>
<dbReference type="Pfam" id="PF00275">
    <property type="entry name" value="EPSP_synthase"/>
    <property type="match status" value="1"/>
</dbReference>
<dbReference type="EC" id="2.5.1.19" evidence="7"/>
<feature type="active site" description="Proton acceptor" evidence="7">
    <location>
        <position position="320"/>
    </location>
</feature>
<evidence type="ECO:0000256" key="4">
    <source>
        <dbReference type="ARBA" id="ARBA00022679"/>
    </source>
</evidence>
<dbReference type="InterPro" id="IPR023193">
    <property type="entry name" value="EPSP_synthase_CS"/>
</dbReference>
<comment type="pathway">
    <text evidence="1 7">Metabolic intermediate biosynthesis; chorismate biosynthesis; chorismate from D-erythrose 4-phosphate and phosphoenolpyruvate: step 6/7.</text>
</comment>